<sequence>MNIAKEDHHMLRKLLLGFSAAVTLGVAAIASTPVAAQPFGDGYFDGPRWGGGYDRPYYGYGRPPGYGYGRPYYGPRCFYRPVRYWDGWGWVVRERRVCR</sequence>
<reference evidence="2 3" key="1">
    <citation type="submission" date="2023-09" db="EMBL/GenBank/DDBJ databases">
        <title>Whole genome shotgun sequencing (WGS) of Bosea sp. ZW T0_25, isolated from stored onions (Allium cepa).</title>
        <authorList>
            <person name="Stoll D.A."/>
            <person name="Huch M."/>
        </authorList>
    </citation>
    <scope>NUCLEOTIDE SEQUENCE [LARGE SCALE GENOMIC DNA]</scope>
    <source>
        <strain evidence="2 3">ZW T0_25</strain>
    </source>
</reference>
<name>A0ABU3S7L9_9HYPH</name>
<dbReference type="Proteomes" id="UP001254257">
    <property type="component" value="Unassembled WGS sequence"/>
</dbReference>
<feature type="chain" id="PRO_5045135789" description="Sulfur globule protein" evidence="1">
    <location>
        <begin position="36"/>
        <end position="99"/>
    </location>
</feature>
<comment type="caution">
    <text evidence="2">The sequence shown here is derived from an EMBL/GenBank/DDBJ whole genome shotgun (WGS) entry which is preliminary data.</text>
</comment>
<evidence type="ECO:0000256" key="1">
    <source>
        <dbReference type="SAM" id="SignalP"/>
    </source>
</evidence>
<evidence type="ECO:0008006" key="4">
    <source>
        <dbReference type="Google" id="ProtNLM"/>
    </source>
</evidence>
<proteinExistence type="predicted"/>
<dbReference type="EMBL" id="JAWDID010000016">
    <property type="protein sequence ID" value="MDU0340769.1"/>
    <property type="molecule type" value="Genomic_DNA"/>
</dbReference>
<keyword evidence="3" id="KW-1185">Reference proteome</keyword>
<dbReference type="RefSeq" id="WP_316018617.1">
    <property type="nucleotide sequence ID" value="NZ_JAWDID010000016.1"/>
</dbReference>
<feature type="signal peptide" evidence="1">
    <location>
        <begin position="1"/>
        <end position="35"/>
    </location>
</feature>
<evidence type="ECO:0000313" key="3">
    <source>
        <dbReference type="Proteomes" id="UP001254257"/>
    </source>
</evidence>
<keyword evidence="1" id="KW-0732">Signal</keyword>
<protein>
    <recommendedName>
        <fullName evidence="4">Sulfur globule protein</fullName>
    </recommendedName>
</protein>
<evidence type="ECO:0000313" key="2">
    <source>
        <dbReference type="EMBL" id="MDU0340769.1"/>
    </source>
</evidence>
<gene>
    <name evidence="2" type="ORF">RKE40_12785</name>
</gene>
<accession>A0ABU3S7L9</accession>
<organism evidence="2 3">
    <name type="scientific">Bosea rubneri</name>
    <dbReference type="NCBI Taxonomy" id="3075434"/>
    <lineage>
        <taxon>Bacteria</taxon>
        <taxon>Pseudomonadati</taxon>
        <taxon>Pseudomonadota</taxon>
        <taxon>Alphaproteobacteria</taxon>
        <taxon>Hyphomicrobiales</taxon>
        <taxon>Boseaceae</taxon>
        <taxon>Bosea</taxon>
    </lineage>
</organism>